<name>A0ABQ8GAP7_9PEZI</name>
<dbReference type="EMBL" id="JAGTJR010000013">
    <property type="protein sequence ID" value="KAH7050182.1"/>
    <property type="molecule type" value="Genomic_DNA"/>
</dbReference>
<evidence type="ECO:0000313" key="5">
    <source>
        <dbReference type="Proteomes" id="UP000774617"/>
    </source>
</evidence>
<comment type="caution">
    <text evidence="4">The sequence shown here is derived from an EMBL/GenBank/DDBJ whole genome shotgun (WGS) entry which is preliminary data.</text>
</comment>
<dbReference type="Proteomes" id="UP000774617">
    <property type="component" value="Unassembled WGS sequence"/>
</dbReference>
<proteinExistence type="predicted"/>
<keyword evidence="2" id="KW-1133">Transmembrane helix</keyword>
<sequence>MSASRKFTVKLNPTLYFEQCPSVQPRSLTSQQSALTAPVTDRHQEAQPSTSSVFPAQFLVHIMSSALSEPLNIVTSPVAVDSSASTLRGKTAALRKDPGKNKFEKLQAVFDDNFRSRTEPVKHDSVAVLLLSWKESDIDVSEELSELSSVFRNDYNFNVQHKQLEESDTPQLQLDSILSKFVWKNEGAHNLCIIYYAGHGFSDLTTGDLNLTSNSSQASRREDQRSRNSVTWRAAEQKFKKMKADVLLVFDCCEAGALDGDFRKNVPHSFEFLGACGQDQWTPAPGKHSFTSALIWALLQLKTTTGFDSAELKEKIIHAPHADGERHTPVLFPREYPNFDHVWISPKSPACRGRRSSDSSSLKYRQDKPTDFLELRFRFSKSQTEHQVERLAEALSQFARDQGSNLGIRHVELFGYANKFRDAALNYAKRNWTTSNPNTPISNDMEAADEQKLDTAVAIVKPSISNRAEVMSPPRLQNIVDQEVAKSQRLTMKRVTIVLGSFVAGIFCALFFWHQFFLVPFSRAFEFWEFLTFWGSLPGTALKALQLSPVPPFLT</sequence>
<feature type="domain" description="Peptidase C14 caspase" evidence="3">
    <location>
        <begin position="145"/>
        <end position="302"/>
    </location>
</feature>
<protein>
    <recommendedName>
        <fullName evidence="3">Peptidase C14 caspase domain-containing protein</fullName>
    </recommendedName>
</protein>
<evidence type="ECO:0000259" key="3">
    <source>
        <dbReference type="Pfam" id="PF00656"/>
    </source>
</evidence>
<evidence type="ECO:0000256" key="1">
    <source>
        <dbReference type="SAM" id="MobiDB-lite"/>
    </source>
</evidence>
<organism evidence="4 5">
    <name type="scientific">Macrophomina phaseolina</name>
    <dbReference type="NCBI Taxonomy" id="35725"/>
    <lineage>
        <taxon>Eukaryota</taxon>
        <taxon>Fungi</taxon>
        <taxon>Dikarya</taxon>
        <taxon>Ascomycota</taxon>
        <taxon>Pezizomycotina</taxon>
        <taxon>Dothideomycetes</taxon>
        <taxon>Dothideomycetes incertae sedis</taxon>
        <taxon>Botryosphaeriales</taxon>
        <taxon>Botryosphaeriaceae</taxon>
        <taxon>Macrophomina</taxon>
    </lineage>
</organism>
<reference evidence="4 5" key="1">
    <citation type="journal article" date="2021" name="Nat. Commun.">
        <title>Genetic determinants of endophytism in the Arabidopsis root mycobiome.</title>
        <authorList>
            <person name="Mesny F."/>
            <person name="Miyauchi S."/>
            <person name="Thiergart T."/>
            <person name="Pickel B."/>
            <person name="Atanasova L."/>
            <person name="Karlsson M."/>
            <person name="Huettel B."/>
            <person name="Barry K.W."/>
            <person name="Haridas S."/>
            <person name="Chen C."/>
            <person name="Bauer D."/>
            <person name="Andreopoulos W."/>
            <person name="Pangilinan J."/>
            <person name="LaButti K."/>
            <person name="Riley R."/>
            <person name="Lipzen A."/>
            <person name="Clum A."/>
            <person name="Drula E."/>
            <person name="Henrissat B."/>
            <person name="Kohler A."/>
            <person name="Grigoriev I.V."/>
            <person name="Martin F.M."/>
            <person name="Hacquard S."/>
        </authorList>
    </citation>
    <scope>NUCLEOTIDE SEQUENCE [LARGE SCALE GENOMIC DNA]</scope>
    <source>
        <strain evidence="4 5">MPI-SDFR-AT-0080</strain>
    </source>
</reference>
<keyword evidence="2" id="KW-0472">Membrane</keyword>
<dbReference type="Pfam" id="PF00656">
    <property type="entry name" value="Peptidase_C14"/>
    <property type="match status" value="1"/>
</dbReference>
<evidence type="ECO:0000256" key="2">
    <source>
        <dbReference type="SAM" id="Phobius"/>
    </source>
</evidence>
<dbReference type="InterPro" id="IPR011600">
    <property type="entry name" value="Pept_C14_caspase"/>
</dbReference>
<evidence type="ECO:0000313" key="4">
    <source>
        <dbReference type="EMBL" id="KAH7050182.1"/>
    </source>
</evidence>
<keyword evidence="2" id="KW-0812">Transmembrane</keyword>
<feature type="region of interest" description="Disordered" evidence="1">
    <location>
        <begin position="28"/>
        <end position="48"/>
    </location>
</feature>
<keyword evidence="5" id="KW-1185">Reference proteome</keyword>
<gene>
    <name evidence="4" type="ORF">B0J12DRAFT_728441</name>
</gene>
<feature type="transmembrane region" description="Helical" evidence="2">
    <location>
        <begin position="495"/>
        <end position="513"/>
    </location>
</feature>
<accession>A0ABQ8GAP7</accession>